<sequence length="249" mass="28189">MLKTKKIQPQRISIYWDSQNVYLTQERVKLLRIYANLKGLIIGIKVYYNSLREAQVVVKDESPIFGIKFVDVPCALKNSADNQLVFDVLEDMSSSQPPDIVILISGDGDFAHLVVMLKKLGVEVIVLAQRGNVKRILKEVAHEVHYVDELLQLSEEQNQRQNNAIESIITYNEAIGYLIAAIKTALNQGKQATLGKIDNVMRQLFPKYKGVACICNPDGGKFSRFSKFLEAVERDGKIKMHEQNLLLIE</sequence>
<dbReference type="PANTHER" id="PTHR35811:SF1">
    <property type="entry name" value="HTH OST-TYPE DOMAIN-CONTAINING PROTEIN"/>
    <property type="match status" value="1"/>
</dbReference>
<dbReference type="GO" id="GO:0004540">
    <property type="term" value="F:RNA nuclease activity"/>
    <property type="evidence" value="ECO:0007669"/>
    <property type="project" value="InterPro"/>
</dbReference>
<reference evidence="2 3" key="1">
    <citation type="journal article" date="2013" name="Genome Biol. Evol.">
        <title>Genomes of Stigonematalean cyanobacteria (subsection V) and the evolution of oxygenic photosynthesis from prokaryotes to plastids.</title>
        <authorList>
            <person name="Dagan T."/>
            <person name="Roettger M."/>
            <person name="Stucken K."/>
            <person name="Landan G."/>
            <person name="Koch R."/>
            <person name="Major P."/>
            <person name="Gould S.B."/>
            <person name="Goremykin V.V."/>
            <person name="Rippka R."/>
            <person name="Tandeau de Marsac N."/>
            <person name="Gugger M."/>
            <person name="Lockhart P.J."/>
            <person name="Allen J.F."/>
            <person name="Brune I."/>
            <person name="Maus I."/>
            <person name="Puhler A."/>
            <person name="Martin W.F."/>
        </authorList>
    </citation>
    <scope>NUCLEOTIDE SEQUENCE [LARGE SCALE GENOMIC DNA]</scope>
    <source>
        <strain evidence="2 3">PCC 7110</strain>
    </source>
</reference>
<proteinExistence type="predicted"/>
<dbReference type="RefSeq" id="WP_017745421.1">
    <property type="nucleotide sequence ID" value="NZ_KQ976354.1"/>
</dbReference>
<evidence type="ECO:0000313" key="3">
    <source>
        <dbReference type="Proteomes" id="UP000076925"/>
    </source>
</evidence>
<dbReference type="STRING" id="128403.WA1_08865"/>
<protein>
    <recommendedName>
        <fullName evidence="1">NYN domain-containing protein</fullName>
    </recommendedName>
</protein>
<organism evidence="2 3">
    <name type="scientific">Scytonema hofmannii PCC 7110</name>
    <dbReference type="NCBI Taxonomy" id="128403"/>
    <lineage>
        <taxon>Bacteria</taxon>
        <taxon>Bacillati</taxon>
        <taxon>Cyanobacteriota</taxon>
        <taxon>Cyanophyceae</taxon>
        <taxon>Nostocales</taxon>
        <taxon>Scytonemataceae</taxon>
        <taxon>Scytonema</taxon>
    </lineage>
</organism>
<dbReference type="Proteomes" id="UP000076925">
    <property type="component" value="Unassembled WGS sequence"/>
</dbReference>
<dbReference type="OrthoDB" id="461172at2"/>
<dbReference type="PANTHER" id="PTHR35811">
    <property type="entry name" value="SLR1870 PROTEIN"/>
    <property type="match status" value="1"/>
</dbReference>
<evidence type="ECO:0000313" key="2">
    <source>
        <dbReference type="EMBL" id="KYC35256.1"/>
    </source>
</evidence>
<name>A0A139WS44_9CYAN</name>
<dbReference type="AlphaFoldDB" id="A0A139WS44"/>
<dbReference type="EMBL" id="ANNX02000052">
    <property type="protein sequence ID" value="KYC35256.1"/>
    <property type="molecule type" value="Genomic_DNA"/>
</dbReference>
<accession>A0A139WS44</accession>
<dbReference type="InterPro" id="IPR021139">
    <property type="entry name" value="NYN"/>
</dbReference>
<gene>
    <name evidence="2" type="ORF">WA1_08865</name>
</gene>
<feature type="domain" description="NYN" evidence="1">
    <location>
        <begin position="11"/>
        <end position="147"/>
    </location>
</feature>
<evidence type="ECO:0000259" key="1">
    <source>
        <dbReference type="Pfam" id="PF01936"/>
    </source>
</evidence>
<dbReference type="Pfam" id="PF01936">
    <property type="entry name" value="NYN"/>
    <property type="match status" value="1"/>
</dbReference>
<comment type="caution">
    <text evidence="2">The sequence shown here is derived from an EMBL/GenBank/DDBJ whole genome shotgun (WGS) entry which is preliminary data.</text>
</comment>
<keyword evidence="3" id="KW-1185">Reference proteome</keyword>
<dbReference type="Gene3D" id="3.40.50.1010">
    <property type="entry name" value="5'-nuclease"/>
    <property type="match status" value="1"/>
</dbReference>